<dbReference type="AlphaFoldDB" id="A0A2P6P9D5"/>
<comment type="caution">
    <text evidence="1">The sequence shown here is derived from an EMBL/GenBank/DDBJ whole genome shotgun (WGS) entry which is preliminary data.</text>
</comment>
<gene>
    <name evidence="1" type="ORF">RchiOBHm_Chr7g0207231</name>
</gene>
<name>A0A2P6P9D5_ROSCH</name>
<reference evidence="1 2" key="1">
    <citation type="journal article" date="2018" name="Nat. Genet.">
        <title>The Rosa genome provides new insights in the design of modern roses.</title>
        <authorList>
            <person name="Bendahmane M."/>
        </authorList>
    </citation>
    <scope>NUCLEOTIDE SEQUENCE [LARGE SCALE GENOMIC DNA]</scope>
    <source>
        <strain evidence="2">cv. Old Blush</strain>
    </source>
</reference>
<sequence length="81" mass="9553">MIWPFDIYFGCFIRTLFLLHGKDGNFEGTLNFPTRTSFLFISKNKKHSKVLKLGRFELNRDELVAIKTQFKKEISEVKKPV</sequence>
<keyword evidence="2" id="KW-1185">Reference proteome</keyword>
<evidence type="ECO:0000313" key="2">
    <source>
        <dbReference type="Proteomes" id="UP000238479"/>
    </source>
</evidence>
<dbReference type="EMBL" id="PDCK01000045">
    <property type="protein sequence ID" value="PRQ18546.1"/>
    <property type="molecule type" value="Genomic_DNA"/>
</dbReference>
<organism evidence="1 2">
    <name type="scientific">Rosa chinensis</name>
    <name type="common">China rose</name>
    <dbReference type="NCBI Taxonomy" id="74649"/>
    <lineage>
        <taxon>Eukaryota</taxon>
        <taxon>Viridiplantae</taxon>
        <taxon>Streptophyta</taxon>
        <taxon>Embryophyta</taxon>
        <taxon>Tracheophyta</taxon>
        <taxon>Spermatophyta</taxon>
        <taxon>Magnoliopsida</taxon>
        <taxon>eudicotyledons</taxon>
        <taxon>Gunneridae</taxon>
        <taxon>Pentapetalae</taxon>
        <taxon>rosids</taxon>
        <taxon>fabids</taxon>
        <taxon>Rosales</taxon>
        <taxon>Rosaceae</taxon>
        <taxon>Rosoideae</taxon>
        <taxon>Rosoideae incertae sedis</taxon>
        <taxon>Rosa</taxon>
    </lineage>
</organism>
<dbReference type="Gramene" id="PRQ18546">
    <property type="protein sequence ID" value="PRQ18546"/>
    <property type="gene ID" value="RchiOBHm_Chr7g0207231"/>
</dbReference>
<dbReference type="Proteomes" id="UP000238479">
    <property type="component" value="Chromosome 7"/>
</dbReference>
<evidence type="ECO:0000313" key="1">
    <source>
        <dbReference type="EMBL" id="PRQ18546.1"/>
    </source>
</evidence>
<accession>A0A2P6P9D5</accession>
<proteinExistence type="predicted"/>
<protein>
    <submittedName>
        <fullName evidence="1">Uncharacterized protein</fullName>
    </submittedName>
</protein>